<dbReference type="CDD" id="cd02933">
    <property type="entry name" value="OYE_like_FMN"/>
    <property type="match status" value="1"/>
</dbReference>
<dbReference type="OrthoDB" id="1663137at2759"/>
<keyword evidence="3" id="KW-0560">Oxidoreductase</keyword>
<dbReference type="GO" id="GO:0005829">
    <property type="term" value="C:cytosol"/>
    <property type="evidence" value="ECO:0007669"/>
    <property type="project" value="UniProtKB-ARBA"/>
</dbReference>
<comment type="similarity">
    <text evidence="2">Belongs to the NADH:flavin oxidoreductase/NADH oxidase family.</text>
</comment>
<dbReference type="InterPro" id="IPR045247">
    <property type="entry name" value="Oye-like"/>
</dbReference>
<dbReference type="Gene3D" id="3.20.20.70">
    <property type="entry name" value="Aldolase class I"/>
    <property type="match status" value="1"/>
</dbReference>
<sequence>MAATANYKLFTPLTLADDLVLKNRVVMSPMTRARADIQTHTPTDLQALYYEQRAGAGLIITEATTISEHSFGWIGSPALYTQEHVDAWKKVVDRVHAKNGKIFVQIWHMGRLVHPSFNAKGDVVSASDVQLTEGHTRDAYGNEAAFVKPRPLEVDEITGIAEDFRRSAELAKLAGFDGVEVHASGGYLVDQFLQANTNKRTDQYGGSFENRARFLFQILDAVKTVWPANHIGVRISPNGAYGQMGNPDNYDMFTYVMKRLSAHKLAYLAIQDGFGFGYHDKGRLVTLFDAKSHFQGPVIATNSYTRDIAEGAVRSGGADMVAFGRLYMSNPDLAERFQNDWPLNPDAGYEAYWDPREGEKGYTTFPAYTEAKLSTLTIKSPVEDESPEEPKTAVVEDLAVTDEKKRSRLCPKEWGRLLRSSKA</sequence>
<evidence type="ECO:0000256" key="1">
    <source>
        <dbReference type="ARBA" id="ARBA00001917"/>
    </source>
</evidence>
<keyword evidence="6" id="KW-1185">Reference proteome</keyword>
<accession>A0A8K1CVE0</accession>
<name>A0A8K1CVE0_PYTOL</name>
<evidence type="ECO:0000259" key="4">
    <source>
        <dbReference type="Pfam" id="PF00724"/>
    </source>
</evidence>
<dbReference type="EMBL" id="SPLM01000001">
    <property type="protein sequence ID" value="TMW68963.1"/>
    <property type="molecule type" value="Genomic_DNA"/>
</dbReference>
<organism evidence="5 6">
    <name type="scientific">Pythium oligandrum</name>
    <name type="common">Mycoparasitic fungus</name>
    <dbReference type="NCBI Taxonomy" id="41045"/>
    <lineage>
        <taxon>Eukaryota</taxon>
        <taxon>Sar</taxon>
        <taxon>Stramenopiles</taxon>
        <taxon>Oomycota</taxon>
        <taxon>Peronosporomycetes</taxon>
        <taxon>Pythiales</taxon>
        <taxon>Pythiaceae</taxon>
        <taxon>Pythium</taxon>
    </lineage>
</organism>
<feature type="domain" description="NADH:flavin oxidoreductase/NADH oxidase N-terminal" evidence="4">
    <location>
        <begin position="8"/>
        <end position="343"/>
    </location>
</feature>
<dbReference type="Proteomes" id="UP000794436">
    <property type="component" value="Unassembled WGS sequence"/>
</dbReference>
<evidence type="ECO:0000313" key="5">
    <source>
        <dbReference type="EMBL" id="TMW68963.1"/>
    </source>
</evidence>
<protein>
    <recommendedName>
        <fullName evidence="4">NADH:flavin oxidoreductase/NADH oxidase N-terminal domain-containing protein</fullName>
    </recommendedName>
</protein>
<dbReference type="Pfam" id="PF00724">
    <property type="entry name" value="Oxidored_FMN"/>
    <property type="match status" value="1"/>
</dbReference>
<proteinExistence type="inferred from homology"/>
<dbReference type="AlphaFoldDB" id="A0A8K1CVE0"/>
<evidence type="ECO:0000313" key="6">
    <source>
        <dbReference type="Proteomes" id="UP000794436"/>
    </source>
</evidence>
<dbReference type="PANTHER" id="PTHR22893:SF91">
    <property type="entry name" value="NADPH DEHYDROGENASE 2-RELATED"/>
    <property type="match status" value="1"/>
</dbReference>
<evidence type="ECO:0000256" key="2">
    <source>
        <dbReference type="ARBA" id="ARBA00005979"/>
    </source>
</evidence>
<evidence type="ECO:0000256" key="3">
    <source>
        <dbReference type="ARBA" id="ARBA00023002"/>
    </source>
</evidence>
<dbReference type="InterPro" id="IPR001155">
    <property type="entry name" value="OxRdtase_FMN_N"/>
</dbReference>
<dbReference type="PANTHER" id="PTHR22893">
    <property type="entry name" value="NADH OXIDOREDUCTASE-RELATED"/>
    <property type="match status" value="1"/>
</dbReference>
<reference evidence="5" key="1">
    <citation type="submission" date="2019-03" db="EMBL/GenBank/DDBJ databases">
        <title>Long read genome sequence of the mycoparasitic Pythium oligandrum ATCC 38472 isolated from sugarbeet rhizosphere.</title>
        <authorList>
            <person name="Gaulin E."/>
        </authorList>
    </citation>
    <scope>NUCLEOTIDE SEQUENCE</scope>
    <source>
        <strain evidence="5">ATCC 38472_TT</strain>
    </source>
</reference>
<dbReference type="SUPFAM" id="SSF51395">
    <property type="entry name" value="FMN-linked oxidoreductases"/>
    <property type="match status" value="1"/>
</dbReference>
<dbReference type="GO" id="GO:0010181">
    <property type="term" value="F:FMN binding"/>
    <property type="evidence" value="ECO:0007669"/>
    <property type="project" value="InterPro"/>
</dbReference>
<dbReference type="GO" id="GO:0016628">
    <property type="term" value="F:oxidoreductase activity, acting on the CH-CH group of donors, NAD or NADP as acceptor"/>
    <property type="evidence" value="ECO:0007669"/>
    <property type="project" value="UniProtKB-ARBA"/>
</dbReference>
<comment type="caution">
    <text evidence="5">The sequence shown here is derived from an EMBL/GenBank/DDBJ whole genome shotgun (WGS) entry which is preliminary data.</text>
</comment>
<dbReference type="FunFam" id="3.20.20.70:FF:000059">
    <property type="entry name" value="N-ethylmaleimide reductase, FMN-linked"/>
    <property type="match status" value="1"/>
</dbReference>
<dbReference type="InterPro" id="IPR013785">
    <property type="entry name" value="Aldolase_TIM"/>
</dbReference>
<comment type="cofactor">
    <cofactor evidence="1">
        <name>FMN</name>
        <dbReference type="ChEBI" id="CHEBI:58210"/>
    </cofactor>
</comment>
<gene>
    <name evidence="5" type="ORF">Poli38472_001119</name>
</gene>